<dbReference type="Proteomes" id="UP000187203">
    <property type="component" value="Unassembled WGS sequence"/>
</dbReference>
<keyword evidence="1" id="KW-0540">Nuclease</keyword>
<evidence type="ECO:0000313" key="2">
    <source>
        <dbReference type="Proteomes" id="UP000187203"/>
    </source>
</evidence>
<gene>
    <name evidence="1" type="ORF">COLO4_22209</name>
</gene>
<evidence type="ECO:0000313" key="1">
    <source>
        <dbReference type="EMBL" id="OMO84106.1"/>
    </source>
</evidence>
<reference evidence="2" key="1">
    <citation type="submission" date="2013-09" db="EMBL/GenBank/DDBJ databases">
        <title>Corchorus olitorius genome sequencing.</title>
        <authorList>
            <person name="Alam M."/>
            <person name="Haque M.S."/>
            <person name="Islam M.S."/>
            <person name="Emdad E.M."/>
            <person name="Islam M.M."/>
            <person name="Ahmed B."/>
            <person name="Halim A."/>
            <person name="Hossen Q.M.M."/>
            <person name="Hossain M.Z."/>
            <person name="Ahmed R."/>
            <person name="Khan M.M."/>
            <person name="Islam R."/>
            <person name="Rashid M.M."/>
            <person name="Khan S.A."/>
            <person name="Rahman M.S."/>
            <person name="Alam M."/>
            <person name="Yahiya A.S."/>
            <person name="Khan M.S."/>
            <person name="Azam M.S."/>
            <person name="Haque T."/>
            <person name="Lashkar M.Z.H."/>
            <person name="Akhand A.I."/>
            <person name="Morshed G."/>
            <person name="Roy S."/>
            <person name="Uddin K.S."/>
            <person name="Rabeya T."/>
            <person name="Hossain A.S."/>
            <person name="Chowdhury A."/>
            <person name="Snigdha A.R."/>
            <person name="Mortoza M.S."/>
            <person name="Matin S.A."/>
            <person name="Hoque S.M.E."/>
            <person name="Islam M.K."/>
            <person name="Roy D.K."/>
            <person name="Haider R."/>
            <person name="Moosa M.M."/>
            <person name="Elias S.M."/>
            <person name="Hasan A.M."/>
            <person name="Jahan S."/>
            <person name="Shafiuddin M."/>
            <person name="Mahmood N."/>
            <person name="Shommy N.S."/>
        </authorList>
    </citation>
    <scope>NUCLEOTIDE SEQUENCE [LARGE SCALE GENOMIC DNA]</scope>
    <source>
        <strain evidence="2">cv. O-4</strain>
    </source>
</reference>
<keyword evidence="1" id="KW-0378">Hydrolase</keyword>
<dbReference type="InterPro" id="IPR036691">
    <property type="entry name" value="Endo/exonu/phosph_ase_sf"/>
</dbReference>
<proteinExistence type="predicted"/>
<comment type="caution">
    <text evidence="1">The sequence shown here is derived from an EMBL/GenBank/DDBJ whole genome shotgun (WGS) entry which is preliminary data.</text>
</comment>
<dbReference type="Gene3D" id="3.60.10.10">
    <property type="entry name" value="Endonuclease/exonuclease/phosphatase"/>
    <property type="match status" value="1"/>
</dbReference>
<name>A0A1R3INH3_9ROSI</name>
<dbReference type="STRING" id="93759.A0A1R3INH3"/>
<dbReference type="EMBL" id="AWUE01017884">
    <property type="protein sequence ID" value="OMO84106.1"/>
    <property type="molecule type" value="Genomic_DNA"/>
</dbReference>
<protein>
    <submittedName>
        <fullName evidence="1">Endonuclease/exonuclease/phosphatase</fullName>
    </submittedName>
</protein>
<keyword evidence="1" id="KW-0255">Endonuclease</keyword>
<organism evidence="1 2">
    <name type="scientific">Corchorus olitorius</name>
    <dbReference type="NCBI Taxonomy" id="93759"/>
    <lineage>
        <taxon>Eukaryota</taxon>
        <taxon>Viridiplantae</taxon>
        <taxon>Streptophyta</taxon>
        <taxon>Embryophyta</taxon>
        <taxon>Tracheophyta</taxon>
        <taxon>Spermatophyta</taxon>
        <taxon>Magnoliopsida</taxon>
        <taxon>eudicotyledons</taxon>
        <taxon>Gunneridae</taxon>
        <taxon>Pentapetalae</taxon>
        <taxon>rosids</taxon>
        <taxon>malvids</taxon>
        <taxon>Malvales</taxon>
        <taxon>Malvaceae</taxon>
        <taxon>Grewioideae</taxon>
        <taxon>Apeibeae</taxon>
        <taxon>Corchorus</taxon>
    </lineage>
</organism>
<dbReference type="PANTHER" id="PTHR33710">
    <property type="entry name" value="BNAC02G09200D PROTEIN"/>
    <property type="match status" value="1"/>
</dbReference>
<dbReference type="GO" id="GO:0004519">
    <property type="term" value="F:endonuclease activity"/>
    <property type="evidence" value="ECO:0007669"/>
    <property type="project" value="UniProtKB-KW"/>
</dbReference>
<dbReference type="SUPFAM" id="SSF56219">
    <property type="entry name" value="DNase I-like"/>
    <property type="match status" value="1"/>
</dbReference>
<dbReference type="AlphaFoldDB" id="A0A1R3INH3"/>
<accession>A0A1R3INH3</accession>
<dbReference type="PANTHER" id="PTHR33710:SF79">
    <property type="entry name" value="OS06G0205337 PROTEIN"/>
    <property type="match status" value="1"/>
</dbReference>
<sequence>MGKGILAGEEWIILGDFNQVLSPEDKISDTSCSLSGADEFRSCLDKCKVTEVTNKGIHFTWSNRREKGQCTWERLDRAFANAEWFQTFGNAVSTNLPISVSDHSPLWVQFERRDTFRKRPYRFEMMWTTNPQCEEIIRKSWNQVVSGSAAYKVVQKVKFARDELKNWNRNVFGNIFQKKI</sequence>
<dbReference type="OrthoDB" id="1001526at2759"/>
<keyword evidence="2" id="KW-1185">Reference proteome</keyword>